<keyword evidence="3 6" id="KW-1133">Transmembrane helix</keyword>
<evidence type="ECO:0000256" key="2">
    <source>
        <dbReference type="ARBA" id="ARBA00022692"/>
    </source>
</evidence>
<evidence type="ECO:0000259" key="7">
    <source>
        <dbReference type="PROSITE" id="PS50839"/>
    </source>
</evidence>
<dbReference type="InterPro" id="IPR000160">
    <property type="entry name" value="GGDEF_dom"/>
</dbReference>
<gene>
    <name evidence="9" type="primary">yeaP</name>
    <name evidence="9" type="ORF">LA5096_01541</name>
</gene>
<reference evidence="10" key="1">
    <citation type="submission" date="2015-07" db="EMBL/GenBank/DDBJ databases">
        <authorList>
            <person name="Rodrigo-Torres Lidia"/>
            <person name="Arahal R.David."/>
        </authorList>
    </citation>
    <scope>NUCLEOTIDE SEQUENCE [LARGE SCALE GENOMIC DNA]</scope>
    <source>
        <strain evidence="10">CECT 5096</strain>
    </source>
</reference>
<feature type="domain" description="CHASE" evidence="7">
    <location>
        <begin position="119"/>
        <end position="238"/>
    </location>
</feature>
<evidence type="ECO:0000313" key="9">
    <source>
        <dbReference type="EMBL" id="CTQ67711.1"/>
    </source>
</evidence>
<evidence type="ECO:0000256" key="6">
    <source>
        <dbReference type="SAM" id="Phobius"/>
    </source>
</evidence>
<name>A0A0M6ZIG8_9HYPH</name>
<dbReference type="SMART" id="SM00267">
    <property type="entry name" value="GGDEF"/>
    <property type="match status" value="1"/>
</dbReference>
<organism evidence="9 10">
    <name type="scientific">Roseibium album</name>
    <dbReference type="NCBI Taxonomy" id="311410"/>
    <lineage>
        <taxon>Bacteria</taxon>
        <taxon>Pseudomonadati</taxon>
        <taxon>Pseudomonadota</taxon>
        <taxon>Alphaproteobacteria</taxon>
        <taxon>Hyphomicrobiales</taxon>
        <taxon>Stappiaceae</taxon>
        <taxon>Roseibium</taxon>
    </lineage>
</organism>
<evidence type="ECO:0000256" key="1">
    <source>
        <dbReference type="ARBA" id="ARBA00004370"/>
    </source>
</evidence>
<dbReference type="InterPro" id="IPR043128">
    <property type="entry name" value="Rev_trsase/Diguanyl_cyclase"/>
</dbReference>
<feature type="region of interest" description="Disordered" evidence="5">
    <location>
        <begin position="459"/>
        <end position="478"/>
    </location>
</feature>
<evidence type="ECO:0000259" key="8">
    <source>
        <dbReference type="PROSITE" id="PS50887"/>
    </source>
</evidence>
<feature type="transmembrane region" description="Helical" evidence="6">
    <location>
        <begin position="16"/>
        <end position="41"/>
    </location>
</feature>
<feature type="compositionally biased region" description="Basic and acidic residues" evidence="5">
    <location>
        <begin position="468"/>
        <end position="478"/>
    </location>
</feature>
<feature type="domain" description="GGDEF" evidence="8">
    <location>
        <begin position="338"/>
        <end position="471"/>
    </location>
</feature>
<dbReference type="PROSITE" id="PS50887">
    <property type="entry name" value="GGDEF"/>
    <property type="match status" value="1"/>
</dbReference>
<keyword evidence="9" id="KW-0808">Transferase</keyword>
<dbReference type="Gene3D" id="3.30.450.350">
    <property type="entry name" value="CHASE domain"/>
    <property type="match status" value="1"/>
</dbReference>
<dbReference type="STRING" id="311410.LA5095_04562"/>
<dbReference type="InterPro" id="IPR006189">
    <property type="entry name" value="CHASE_dom"/>
</dbReference>
<evidence type="ECO:0000313" key="10">
    <source>
        <dbReference type="Proteomes" id="UP000049983"/>
    </source>
</evidence>
<proteinExistence type="predicted"/>
<evidence type="ECO:0000256" key="3">
    <source>
        <dbReference type="ARBA" id="ARBA00022989"/>
    </source>
</evidence>
<dbReference type="PROSITE" id="PS50839">
    <property type="entry name" value="CHASE"/>
    <property type="match status" value="1"/>
</dbReference>
<dbReference type="GO" id="GO:0016020">
    <property type="term" value="C:membrane"/>
    <property type="evidence" value="ECO:0007669"/>
    <property type="project" value="UniProtKB-SubCell"/>
</dbReference>
<dbReference type="PANTHER" id="PTHR46663:SF2">
    <property type="entry name" value="GGDEF DOMAIN-CONTAINING PROTEIN"/>
    <property type="match status" value="1"/>
</dbReference>
<dbReference type="Pfam" id="PF03924">
    <property type="entry name" value="CHASE"/>
    <property type="match status" value="1"/>
</dbReference>
<evidence type="ECO:0000256" key="4">
    <source>
        <dbReference type="ARBA" id="ARBA00023136"/>
    </source>
</evidence>
<dbReference type="Pfam" id="PF00990">
    <property type="entry name" value="GGDEF"/>
    <property type="match status" value="1"/>
</dbReference>
<keyword evidence="10" id="KW-1185">Reference proteome</keyword>
<dbReference type="GO" id="GO:0007165">
    <property type="term" value="P:signal transduction"/>
    <property type="evidence" value="ECO:0007669"/>
    <property type="project" value="UniProtKB-ARBA"/>
</dbReference>
<dbReference type="InterPro" id="IPR052163">
    <property type="entry name" value="DGC-Regulatory_Protein"/>
</dbReference>
<dbReference type="Gene3D" id="3.30.70.270">
    <property type="match status" value="1"/>
</dbReference>
<keyword evidence="2 6" id="KW-0812">Transmembrane</keyword>
<dbReference type="NCBIfam" id="TIGR00254">
    <property type="entry name" value="GGDEF"/>
    <property type="match status" value="1"/>
</dbReference>
<dbReference type="InterPro" id="IPR029787">
    <property type="entry name" value="Nucleotide_cyclase"/>
</dbReference>
<accession>A0A0M6ZIG8</accession>
<feature type="transmembrane region" description="Helical" evidence="6">
    <location>
        <begin position="276"/>
        <end position="298"/>
    </location>
</feature>
<dbReference type="InterPro" id="IPR042240">
    <property type="entry name" value="CHASE_sf"/>
</dbReference>
<dbReference type="PANTHER" id="PTHR46663">
    <property type="entry name" value="DIGUANYLATE CYCLASE DGCT-RELATED"/>
    <property type="match status" value="1"/>
</dbReference>
<keyword evidence="4 6" id="KW-0472">Membrane</keyword>
<dbReference type="EMBL" id="CXWC01000003">
    <property type="protein sequence ID" value="CTQ67711.1"/>
    <property type="molecule type" value="Genomic_DNA"/>
</dbReference>
<dbReference type="SMART" id="SM01079">
    <property type="entry name" value="CHASE"/>
    <property type="match status" value="1"/>
</dbReference>
<dbReference type="AlphaFoldDB" id="A0A0M6ZIG8"/>
<sequence>MGRRLTGKFAFTSNGAWVASVVAIICFLTGIAVTAHVGLLVRNELVSQHKQTVRTELSEARARLEGEISRIVAHGLGFRAFLAEFNDRPFVPADYQNIANELFAENPAIRSIGLAPGNIVRAVYPMEPNQAALGLDYRSNASQWPAVERAMNSRETVISGPLQLVQGGRALLIRIPVYPAAFADQPLKDRSYWGVATLALDEETLMQASGINAVVNGTSLSIVDGDAGDAASKVLFGNLPPEGTDFVSLPLFLPGGLNWKLLGYPKEGWSSTGKQVWITQFVGSLISLIFGVMAFLLISEIYKVRSMALHDPLTGLANRRLLEERMYQLAAMCERSGVGFEIFYVDLDAFKPVNDNYGHSVGDQLLIAVGDRLQSQTRQYDTVARVGGDEFIVLTPGSMRRLEREAFVTRLSERVSKDFEFSGTFIDVRASIGSASFPKDAMTVEDLLRVADGRMYAQKAKSKQASADIREDGVPQAG</sequence>
<keyword evidence="9" id="KW-0548">Nucleotidyltransferase</keyword>
<dbReference type="OrthoDB" id="9801651at2"/>
<dbReference type="SUPFAM" id="SSF55073">
    <property type="entry name" value="Nucleotide cyclase"/>
    <property type="match status" value="1"/>
</dbReference>
<comment type="subcellular location">
    <subcellularLocation>
        <location evidence="1">Membrane</location>
    </subcellularLocation>
</comment>
<dbReference type="GO" id="GO:0052621">
    <property type="term" value="F:diguanylate cyclase activity"/>
    <property type="evidence" value="ECO:0007669"/>
    <property type="project" value="UniProtKB-EC"/>
</dbReference>
<dbReference type="EC" id="2.7.7.65" evidence="9"/>
<dbReference type="Proteomes" id="UP000049983">
    <property type="component" value="Unassembled WGS sequence"/>
</dbReference>
<evidence type="ECO:0000256" key="5">
    <source>
        <dbReference type="SAM" id="MobiDB-lite"/>
    </source>
</evidence>
<protein>
    <submittedName>
        <fullName evidence="9">Putative diguanylate cyclase YeaP</fullName>
        <ecNumber evidence="9">2.7.7.65</ecNumber>
    </submittedName>
</protein>
<dbReference type="CDD" id="cd01949">
    <property type="entry name" value="GGDEF"/>
    <property type="match status" value="1"/>
</dbReference>